<dbReference type="EMBL" id="JBJURJ010000027">
    <property type="protein sequence ID" value="MFM9332236.1"/>
    <property type="molecule type" value="Genomic_DNA"/>
</dbReference>
<name>A0ACC7P8E7_9BACL</name>
<proteinExistence type="predicted"/>
<accession>A0ACC7P8E7</accession>
<reference evidence="1" key="1">
    <citation type="submission" date="2024-12" db="EMBL/GenBank/DDBJ databases">
        <authorList>
            <person name="Wu N."/>
        </authorList>
    </citation>
    <scope>NUCLEOTIDE SEQUENCE</scope>
    <source>
        <strain evidence="1">P15</strain>
    </source>
</reference>
<gene>
    <name evidence="1" type="primary">phoU</name>
    <name evidence="1" type="ORF">ACI1P1_28475</name>
</gene>
<keyword evidence="2" id="KW-1185">Reference proteome</keyword>
<organism evidence="1 2">
    <name type="scientific">Paenibacillus mesotrionivorans</name>
    <dbReference type="NCBI Taxonomy" id="3160968"/>
    <lineage>
        <taxon>Bacteria</taxon>
        <taxon>Bacillati</taxon>
        <taxon>Bacillota</taxon>
        <taxon>Bacilli</taxon>
        <taxon>Bacillales</taxon>
        <taxon>Paenibacillaceae</taxon>
        <taxon>Paenibacillus</taxon>
    </lineage>
</organism>
<dbReference type="Proteomes" id="UP001631969">
    <property type="component" value="Unassembled WGS sequence"/>
</dbReference>
<protein>
    <submittedName>
        <fullName evidence="1">Phosphate signaling complex protein PhoU</fullName>
    </submittedName>
</protein>
<sequence>MDTRTNYHQSLKAMQDLLMHMGTTVEKQIYRAVDSLKNLDGALAQSIIDEDDALDQMMLDIEDRCLRLVALQQPMAGDLRIITMAGKLAVDLERIADHAVDIAKITRRLTGEELIKPIVDLPRMADLCIKMLQESLLAYTEGNVNRAAYMAELDDEVDRIYSTVLNEVMPMMSNDTVRNKQLMQLMMAAHYLERVADHATNIAEGVIFMVTGKRKDLNK</sequence>
<comment type="caution">
    <text evidence="1">The sequence shown here is derived from an EMBL/GenBank/DDBJ whole genome shotgun (WGS) entry which is preliminary data.</text>
</comment>
<evidence type="ECO:0000313" key="1">
    <source>
        <dbReference type="EMBL" id="MFM9332236.1"/>
    </source>
</evidence>
<evidence type="ECO:0000313" key="2">
    <source>
        <dbReference type="Proteomes" id="UP001631969"/>
    </source>
</evidence>